<dbReference type="Proteomes" id="UP000731519">
    <property type="component" value="Unassembled WGS sequence"/>
</dbReference>
<dbReference type="EMBL" id="MIFZ01000283">
    <property type="protein sequence ID" value="OSY50399.1"/>
    <property type="molecule type" value="Genomic_DNA"/>
</dbReference>
<proteinExistence type="predicted"/>
<evidence type="ECO:0000313" key="3">
    <source>
        <dbReference type="Proteomes" id="UP000194318"/>
    </source>
</evidence>
<dbReference type="Gene3D" id="1.10.260.40">
    <property type="entry name" value="lambda repressor-like DNA-binding domains"/>
    <property type="match status" value="1"/>
</dbReference>
<dbReference type="GO" id="GO:0003677">
    <property type="term" value="F:DNA binding"/>
    <property type="evidence" value="ECO:0007669"/>
    <property type="project" value="InterPro"/>
</dbReference>
<evidence type="ECO:0008006" key="5">
    <source>
        <dbReference type="Google" id="ProtNLM"/>
    </source>
</evidence>
<name>A0A1Y2NTK7_STRFR</name>
<gene>
    <name evidence="2" type="ORF">BG846_03975</name>
    <name evidence="1" type="ORF">K701_04145</name>
</gene>
<sequence length="142" mass="15284">MSTRDLDRLATAVKKRRLELYPSRLAAAKAAGVSKDTWRKVEEGDPAVRETSYAKMDQALHWMVGSCTAILTGGEPVAVDHQDGVDVVHTPQSMLPEDVRIAVTDAAMAVTPGLTLGDVQALSTQVVEELRRRGILPPAPQG</sequence>
<dbReference type="Proteomes" id="UP000194318">
    <property type="component" value="Unassembled WGS sequence"/>
</dbReference>
<keyword evidence="4" id="KW-1185">Reference proteome</keyword>
<dbReference type="AlphaFoldDB" id="A0A1Y2NTK7"/>
<evidence type="ECO:0000313" key="1">
    <source>
        <dbReference type="EMBL" id="KAF0651328.1"/>
    </source>
</evidence>
<accession>A0A1Y2NTK7</accession>
<evidence type="ECO:0000313" key="4">
    <source>
        <dbReference type="Proteomes" id="UP000731519"/>
    </source>
</evidence>
<dbReference type="RefSeq" id="WP_031131747.1">
    <property type="nucleotide sequence ID" value="NZ_ASYR01000004.1"/>
</dbReference>
<organism evidence="2 3">
    <name type="scientific">Streptomyces fradiae ATCC 10745 = DSM 40063</name>
    <dbReference type="NCBI Taxonomy" id="1319510"/>
    <lineage>
        <taxon>Bacteria</taxon>
        <taxon>Bacillati</taxon>
        <taxon>Actinomycetota</taxon>
        <taxon>Actinomycetes</taxon>
        <taxon>Kitasatosporales</taxon>
        <taxon>Streptomycetaceae</taxon>
        <taxon>Streptomyces</taxon>
    </lineage>
</organism>
<reference evidence="2 3" key="2">
    <citation type="submission" date="2016-09" db="EMBL/GenBank/DDBJ databases">
        <title>Streptomyces fradiae DSM40063, a candidate organism with high potential of specific P450 cytochromes.</title>
        <authorList>
            <person name="Grumaz C."/>
            <person name="Vainshtein Y."/>
            <person name="Kirstahler P."/>
            <person name="Sohn K."/>
        </authorList>
    </citation>
    <scope>NUCLEOTIDE SEQUENCE [LARGE SCALE GENOMIC DNA]</scope>
    <source>
        <strain evidence="2 3">DSM 40063</strain>
    </source>
</reference>
<protein>
    <recommendedName>
        <fullName evidence="5">HTH cro/C1-type domain-containing protein</fullName>
    </recommendedName>
</protein>
<reference evidence="1 4" key="1">
    <citation type="submission" date="2013-05" db="EMBL/GenBank/DDBJ databases">
        <title>Genome Sequence of Streptomyces fradiae.</title>
        <authorList>
            <person name="Kirby R."/>
        </authorList>
    </citation>
    <scope>NUCLEOTIDE SEQUENCE [LARGE SCALE GENOMIC DNA]</scope>
    <source>
        <strain evidence="1 4">ATCC 10745</strain>
    </source>
</reference>
<dbReference type="GeneID" id="91402640"/>
<evidence type="ECO:0000313" key="2">
    <source>
        <dbReference type="EMBL" id="OSY50399.1"/>
    </source>
</evidence>
<dbReference type="InterPro" id="IPR010982">
    <property type="entry name" value="Lambda_DNA-bd_dom_sf"/>
</dbReference>
<dbReference type="EMBL" id="ASYR01000004">
    <property type="protein sequence ID" value="KAF0651328.1"/>
    <property type="molecule type" value="Genomic_DNA"/>
</dbReference>
<comment type="caution">
    <text evidence="2">The sequence shown here is derived from an EMBL/GenBank/DDBJ whole genome shotgun (WGS) entry which is preliminary data.</text>
</comment>